<dbReference type="FunFam" id="3.40.640.10:FF:000037">
    <property type="entry name" value="dTDP-4-amino-4,6-dideoxygalactose transaminase"/>
    <property type="match status" value="1"/>
</dbReference>
<dbReference type="RefSeq" id="WP_160181684.1">
    <property type="nucleotide sequence ID" value="NZ_CP047656.1"/>
</dbReference>
<proteinExistence type="inferred from homology"/>
<dbReference type="PIRSF" id="PIRSF000390">
    <property type="entry name" value="PLP_StrS"/>
    <property type="match status" value="1"/>
</dbReference>
<evidence type="ECO:0000313" key="6">
    <source>
        <dbReference type="EMBL" id="QHJ13584.1"/>
    </source>
</evidence>
<feature type="modified residue" description="N6-(pyridoxal phosphate)lysine" evidence="4">
    <location>
        <position position="181"/>
    </location>
</feature>
<dbReference type="EMBL" id="CP047656">
    <property type="protein sequence ID" value="QHJ13584.1"/>
    <property type="molecule type" value="Genomic_DNA"/>
</dbReference>
<dbReference type="NCBIfam" id="NF008687">
    <property type="entry name" value="PRK11706.1"/>
    <property type="match status" value="1"/>
</dbReference>
<dbReference type="Proteomes" id="UP000464524">
    <property type="component" value="Chromosome"/>
</dbReference>
<dbReference type="PANTHER" id="PTHR30244">
    <property type="entry name" value="TRANSAMINASE"/>
    <property type="match status" value="1"/>
</dbReference>
<keyword evidence="7" id="KW-1185">Reference proteome</keyword>
<dbReference type="InterPro" id="IPR012749">
    <property type="entry name" value="WecE-like"/>
</dbReference>
<evidence type="ECO:0000313" key="7">
    <source>
        <dbReference type="Proteomes" id="UP000464524"/>
    </source>
</evidence>
<dbReference type="KEGG" id="pmes:FX988_03850"/>
<comment type="similarity">
    <text evidence="2 5">Belongs to the DegT/DnrJ/EryC1 family.</text>
</comment>
<dbReference type="EC" id="2.6.1.59" evidence="6"/>
<gene>
    <name evidence="6" type="ORF">FX988_03850</name>
</gene>
<evidence type="ECO:0000256" key="5">
    <source>
        <dbReference type="RuleBase" id="RU004508"/>
    </source>
</evidence>
<dbReference type="Pfam" id="PF01041">
    <property type="entry name" value="DegT_DnrJ_EryC1"/>
    <property type="match status" value="1"/>
</dbReference>
<keyword evidence="6" id="KW-0032">Aminotransferase</keyword>
<dbReference type="GO" id="GO:0019180">
    <property type="term" value="F:dTDP-4-amino-4,6-dideoxygalactose transaminase activity"/>
    <property type="evidence" value="ECO:0007669"/>
    <property type="project" value="UniProtKB-EC"/>
</dbReference>
<dbReference type="GO" id="GO:0000271">
    <property type="term" value="P:polysaccharide biosynthetic process"/>
    <property type="evidence" value="ECO:0007669"/>
    <property type="project" value="TreeGrafter"/>
</dbReference>
<dbReference type="InterPro" id="IPR015424">
    <property type="entry name" value="PyrdxlP-dep_Trfase"/>
</dbReference>
<protein>
    <submittedName>
        <fullName evidence="6">dTDP-4-amino-4,6-dideoxygalactose transaminase</fullName>
        <ecNumber evidence="6">2.6.1.59</ecNumber>
    </submittedName>
</protein>
<dbReference type="InterPro" id="IPR015421">
    <property type="entry name" value="PyrdxlP-dep_Trfase_major"/>
</dbReference>
<dbReference type="Gene3D" id="3.90.1150.10">
    <property type="entry name" value="Aspartate Aminotransferase, domain 1"/>
    <property type="match status" value="1"/>
</dbReference>
<dbReference type="OrthoDB" id="9804264at2"/>
<dbReference type="GO" id="GO:0030170">
    <property type="term" value="F:pyridoxal phosphate binding"/>
    <property type="evidence" value="ECO:0007669"/>
    <property type="project" value="TreeGrafter"/>
</dbReference>
<dbReference type="Gene3D" id="3.40.640.10">
    <property type="entry name" value="Type I PLP-dependent aspartate aminotransferase-like (Major domain)"/>
    <property type="match status" value="1"/>
</dbReference>
<reference evidence="6 7" key="1">
    <citation type="submission" date="2019-12" db="EMBL/GenBank/DDBJ databases">
        <title>Genome sequencing and assembly of endphytes of Porphyra tenera.</title>
        <authorList>
            <person name="Park J.M."/>
            <person name="Shin R."/>
            <person name="Jo S.H."/>
        </authorList>
    </citation>
    <scope>NUCLEOTIDE SEQUENCE [LARGE SCALE GENOMIC DNA]</scope>
    <source>
        <strain evidence="6 7">GPM4</strain>
    </source>
</reference>
<dbReference type="NCBIfam" id="TIGR02379">
    <property type="entry name" value="ECA_wecE"/>
    <property type="match status" value="1"/>
</dbReference>
<keyword evidence="6" id="KW-0808">Transferase</keyword>
<sequence length="386" mass="43356">MIPFNKPARTGHEDAFVFDAMNSSAMSGNNKYTQLCEKWFEEKLGCKRAMLVTSCTHALEMAAILLNIQNGDEVIVPSYTFVSSANAFVLRGAKVVFAEIDPQTLNIDVELLESLITSKTKAIVPVHYAGVSCDMHRLMDVAKKYNIKVVEDAAQCIGSNYEGKPVGVHGHIATFSFHETKNITAGGEGGMLVINDPDLVDRAEILREKGTNRRQFSEGKVDKYTWVDVGSSYLLGELSAAYLYSQLLDFQQIKDERLASWNKYFALLSVIELSGHIQLPTIPVDCEHNGHIFHIRVKDVSCRDSLIKYLYSKGVVSVFHYVPLHSSPMGRNAGICHSKMQRTTNESQRLLRLPMFFGLKNEEIDVITHHVFDYFESQNNRLLAHC</sequence>
<dbReference type="AlphaFoldDB" id="A0A857JSL6"/>
<evidence type="ECO:0000256" key="4">
    <source>
        <dbReference type="PIRSR" id="PIRSR000390-2"/>
    </source>
</evidence>
<dbReference type="PANTHER" id="PTHR30244:SF34">
    <property type="entry name" value="DTDP-4-AMINO-4,6-DIDEOXYGALACTOSE TRANSAMINASE"/>
    <property type="match status" value="1"/>
</dbReference>
<evidence type="ECO:0000256" key="2">
    <source>
        <dbReference type="ARBA" id="ARBA00037999"/>
    </source>
</evidence>
<dbReference type="SUPFAM" id="SSF53383">
    <property type="entry name" value="PLP-dependent transferases"/>
    <property type="match status" value="1"/>
</dbReference>
<organism evidence="6 7">
    <name type="scientific">Paraglaciecola mesophila</name>
    <dbReference type="NCBI Taxonomy" id="197222"/>
    <lineage>
        <taxon>Bacteria</taxon>
        <taxon>Pseudomonadati</taxon>
        <taxon>Pseudomonadota</taxon>
        <taxon>Gammaproteobacteria</taxon>
        <taxon>Alteromonadales</taxon>
        <taxon>Alteromonadaceae</taxon>
        <taxon>Paraglaciecola</taxon>
    </lineage>
</organism>
<dbReference type="CDD" id="cd00616">
    <property type="entry name" value="AHBA_syn"/>
    <property type="match status" value="1"/>
</dbReference>
<accession>A0A857JSL6</accession>
<feature type="active site" description="Proton acceptor" evidence="3">
    <location>
        <position position="181"/>
    </location>
</feature>
<name>A0A857JSL6_9ALTE</name>
<dbReference type="InterPro" id="IPR015422">
    <property type="entry name" value="PyrdxlP-dep_Trfase_small"/>
</dbReference>
<keyword evidence="1 4" id="KW-0663">Pyridoxal phosphate</keyword>
<dbReference type="InterPro" id="IPR000653">
    <property type="entry name" value="DegT/StrS_aminotransferase"/>
</dbReference>
<evidence type="ECO:0000256" key="1">
    <source>
        <dbReference type="ARBA" id="ARBA00022898"/>
    </source>
</evidence>
<evidence type="ECO:0000256" key="3">
    <source>
        <dbReference type="PIRSR" id="PIRSR000390-1"/>
    </source>
</evidence>